<sequence length="65" mass="7238">MGVFGALFRFLGAPCRVVDVLRSDRLSSFKIGSPAGEFCSPLCRPLASLFRHLPRLEPWCSSRLL</sequence>
<organism evidence="1 2">
    <name type="scientific">Mycolicibacterium flavescens</name>
    <name type="common">Mycobacterium flavescens</name>
    <dbReference type="NCBI Taxonomy" id="1776"/>
    <lineage>
        <taxon>Bacteria</taxon>
        <taxon>Bacillati</taxon>
        <taxon>Actinomycetota</taxon>
        <taxon>Actinomycetes</taxon>
        <taxon>Mycobacteriales</taxon>
        <taxon>Mycobacteriaceae</taxon>
        <taxon>Mycolicibacterium</taxon>
    </lineage>
</organism>
<evidence type="ECO:0000313" key="2">
    <source>
        <dbReference type="Proteomes" id="UP000094053"/>
    </source>
</evidence>
<dbReference type="EMBL" id="MIHA01000037">
    <property type="protein sequence ID" value="ODQ85960.1"/>
    <property type="molecule type" value="Genomic_DNA"/>
</dbReference>
<gene>
    <name evidence="1" type="ORF">BHQ18_27955</name>
</gene>
<proteinExistence type="predicted"/>
<dbReference type="AlphaFoldDB" id="A0A1E3R7S1"/>
<dbReference type="Proteomes" id="UP000094053">
    <property type="component" value="Unassembled WGS sequence"/>
</dbReference>
<dbReference type="STRING" id="1776.BHQ18_27955"/>
<comment type="caution">
    <text evidence="1">The sequence shown here is derived from an EMBL/GenBank/DDBJ whole genome shotgun (WGS) entry which is preliminary data.</text>
</comment>
<keyword evidence="2" id="KW-1185">Reference proteome</keyword>
<protein>
    <submittedName>
        <fullName evidence="1">Uncharacterized protein</fullName>
    </submittedName>
</protein>
<evidence type="ECO:0000313" key="1">
    <source>
        <dbReference type="EMBL" id="ODQ85960.1"/>
    </source>
</evidence>
<name>A0A1E3R7S1_MYCFV</name>
<accession>A0A1E3R7S1</accession>
<reference evidence="2" key="1">
    <citation type="submission" date="2016-09" db="EMBL/GenBank/DDBJ databases">
        <authorList>
            <person name="Greninger A.L."/>
            <person name="Jerome K.R."/>
            <person name="Mcnair B."/>
            <person name="Wallis C."/>
            <person name="Fang F."/>
        </authorList>
    </citation>
    <scope>NUCLEOTIDE SEQUENCE [LARGE SCALE GENOMIC DNA]</scope>
    <source>
        <strain evidence="2">M6</strain>
    </source>
</reference>